<gene>
    <name evidence="2" type="ORF">LLW17_03785</name>
</gene>
<accession>A0ABS8GPE3</accession>
<name>A0ABS8GPE3_9FLAO</name>
<organism evidence="2 3">
    <name type="scientific">Leeuwenhoekiella parthenopeia</name>
    <dbReference type="NCBI Taxonomy" id="2890320"/>
    <lineage>
        <taxon>Bacteria</taxon>
        <taxon>Pseudomonadati</taxon>
        <taxon>Bacteroidota</taxon>
        <taxon>Flavobacteriia</taxon>
        <taxon>Flavobacteriales</taxon>
        <taxon>Flavobacteriaceae</taxon>
        <taxon>Leeuwenhoekiella</taxon>
    </lineage>
</organism>
<dbReference type="EMBL" id="JAJGMW010000003">
    <property type="protein sequence ID" value="MCC4211830.1"/>
    <property type="molecule type" value="Genomic_DNA"/>
</dbReference>
<dbReference type="RefSeq" id="WP_228228932.1">
    <property type="nucleotide sequence ID" value="NZ_JAJGMW010000003.1"/>
</dbReference>
<dbReference type="Proteomes" id="UP001197770">
    <property type="component" value="Unassembled WGS sequence"/>
</dbReference>
<evidence type="ECO:0000256" key="1">
    <source>
        <dbReference type="SAM" id="Phobius"/>
    </source>
</evidence>
<evidence type="ECO:0008006" key="4">
    <source>
        <dbReference type="Google" id="ProtNLM"/>
    </source>
</evidence>
<feature type="transmembrane region" description="Helical" evidence="1">
    <location>
        <begin position="203"/>
        <end position="222"/>
    </location>
</feature>
<keyword evidence="3" id="KW-1185">Reference proteome</keyword>
<keyword evidence="1" id="KW-0812">Transmembrane</keyword>
<feature type="transmembrane region" description="Helical" evidence="1">
    <location>
        <begin position="146"/>
        <end position="162"/>
    </location>
</feature>
<evidence type="ECO:0000313" key="2">
    <source>
        <dbReference type="EMBL" id="MCC4211830.1"/>
    </source>
</evidence>
<reference evidence="2 3" key="1">
    <citation type="submission" date="2021-11" db="EMBL/GenBank/DDBJ databases">
        <title>Seasonal and diel survey of microbial diversity of the Tyrrhenian coast.</title>
        <authorList>
            <person name="Gattoni G."/>
            <person name="Corral P."/>
        </authorList>
    </citation>
    <scope>NUCLEOTIDE SEQUENCE [LARGE SCALE GENOMIC DNA]</scope>
    <source>
        <strain evidence="2 3">Mr9</strain>
    </source>
</reference>
<protein>
    <recommendedName>
        <fullName evidence="4">Ceramidase</fullName>
    </recommendedName>
</protein>
<comment type="caution">
    <text evidence="2">The sequence shown here is derived from an EMBL/GenBank/DDBJ whole genome shotgun (WGS) entry which is preliminary data.</text>
</comment>
<feature type="transmembrane region" description="Helical" evidence="1">
    <location>
        <begin position="169"/>
        <end position="188"/>
    </location>
</feature>
<feature type="transmembrane region" description="Helical" evidence="1">
    <location>
        <begin position="118"/>
        <end position="134"/>
    </location>
</feature>
<proteinExistence type="predicted"/>
<feature type="transmembrane region" description="Helical" evidence="1">
    <location>
        <begin position="59"/>
        <end position="80"/>
    </location>
</feature>
<sequence length="232" mass="27134">MLFLNLLQRTFPNDSGPIYKETVAGRFPVEPFNTYSNFIFLFIVLYFFLKIYNKPRQHWFLMITIPLIFVGYVGGTLYHGLRSAELWLLLDWVPIRGLSFLAVLYFIFKWKDTWPQRILFIVAIGAAFIGLRYLPVPENIEHNLGYLINALSILIPVVGYLSKTHWRHAGWAFSGFIIFACAIGFRFIDQRLEFDIFWMGTHWLWHLLGGMAVFCILNYIFMDNKAQAEGIS</sequence>
<evidence type="ECO:0000313" key="3">
    <source>
        <dbReference type="Proteomes" id="UP001197770"/>
    </source>
</evidence>
<feature type="transmembrane region" description="Helical" evidence="1">
    <location>
        <begin position="86"/>
        <end position="106"/>
    </location>
</feature>
<keyword evidence="1" id="KW-0472">Membrane</keyword>
<feature type="transmembrane region" description="Helical" evidence="1">
    <location>
        <begin position="35"/>
        <end position="52"/>
    </location>
</feature>
<keyword evidence="1" id="KW-1133">Transmembrane helix</keyword>